<keyword evidence="5" id="KW-1185">Reference proteome</keyword>
<feature type="domain" description="RapA2 cadherin-like" evidence="2">
    <location>
        <begin position="995"/>
        <end position="1080"/>
    </location>
</feature>
<dbReference type="Pfam" id="PF17803">
    <property type="entry name" value="Cadherin_4"/>
    <property type="match status" value="1"/>
</dbReference>
<feature type="region of interest" description="Disordered" evidence="1">
    <location>
        <begin position="1"/>
        <end position="38"/>
    </location>
</feature>
<evidence type="ECO:0000259" key="3">
    <source>
        <dbReference type="Pfam" id="PF19116"/>
    </source>
</evidence>
<dbReference type="OrthoDB" id="8335338at2"/>
<feature type="domain" description="DUF5801" evidence="3">
    <location>
        <begin position="2377"/>
        <end position="2522"/>
    </location>
</feature>
<dbReference type="InterPro" id="IPR043824">
    <property type="entry name" value="DUF5801"/>
</dbReference>
<dbReference type="InterPro" id="IPR013783">
    <property type="entry name" value="Ig-like_fold"/>
</dbReference>
<feature type="compositionally biased region" description="Acidic residues" evidence="1">
    <location>
        <begin position="444"/>
        <end position="455"/>
    </location>
</feature>
<name>A0A844Y1A2_9SPHN</name>
<feature type="region of interest" description="Disordered" evidence="1">
    <location>
        <begin position="427"/>
        <end position="464"/>
    </location>
</feature>
<feature type="region of interest" description="Disordered" evidence="1">
    <location>
        <begin position="2529"/>
        <end position="2571"/>
    </location>
</feature>
<protein>
    <recommendedName>
        <fullName evidence="6">Tandem-95 repeat protein</fullName>
    </recommendedName>
</protein>
<comment type="caution">
    <text evidence="4">The sequence shown here is derived from an EMBL/GenBank/DDBJ whole genome shotgun (WGS) entry which is preliminary data.</text>
</comment>
<feature type="region of interest" description="Disordered" evidence="1">
    <location>
        <begin position="1368"/>
        <end position="1413"/>
    </location>
</feature>
<evidence type="ECO:0008006" key="6">
    <source>
        <dbReference type="Google" id="ProtNLM"/>
    </source>
</evidence>
<feature type="domain" description="DUF5801" evidence="3">
    <location>
        <begin position="2710"/>
        <end position="2825"/>
    </location>
</feature>
<reference evidence="4 5" key="1">
    <citation type="submission" date="2019-12" db="EMBL/GenBank/DDBJ databases">
        <title>Genomic-based taxomic classification of the family Erythrobacteraceae.</title>
        <authorList>
            <person name="Xu L."/>
        </authorList>
    </citation>
    <scope>NUCLEOTIDE SEQUENCE [LARGE SCALE GENOMIC DNA]</scope>
    <source>
        <strain evidence="4 5">DSM 16225</strain>
    </source>
</reference>
<dbReference type="RefSeq" id="WP_160608825.1">
    <property type="nucleotide sequence ID" value="NZ_WTYF01000004.1"/>
</dbReference>
<dbReference type="Gene3D" id="2.60.40.3440">
    <property type="match status" value="2"/>
</dbReference>
<sequence>MDSFEQNGEFTGAQDSQDTGDTPRVERAPAQRSARGDIVLTPDENGVVVLPDGASLENLTASGRDLVLVLDDGTRIIIPEGAIIVPQIVVDGVTVPAANLAALLTGNEPQPAAGNPQSSGGNFEVDPGAIQAAYDLGDLLPYTELQFPQPEEREIIPNAPDQDPDIIIETPDNPAGVINAIATVAESGLPERTINGVDESEGTLSETNGETAAGTIVFNAPDGVGSVAINGVAITAVGQTFVGQYGVLTITSIDFAGGQIGFSFTLNDNLVGETVDGSYSMTVTDTDGDTATATLQIIVIDDAPIAQDDTGSVPGGSHATISGSVLVNDESGADNYAASGAVDGFANAGGSAAPGATLVGTYGELTLNADGTYEYTRFVNTPGGVSEQFTYTIVDADGSTSTATLTINIGDAPDAITDVPDGADETVVEEGQLPPNTGTRTDEPEGSDFDGDDETATGTITFNSPDGVGSVTLGGTVITPGSLPQVVFSDETGTLTVTGYTYDPVTGAGTITYVYELTDNTGDADTTTVTFPIVITDLDGDVAADDLVITIVDDTPTALDDSATQGSENAPVSVNVIANDTPGADGVDLATGVAAVDGTLSGGGSLAYNGDGTFTYTPAAGETGTVTFDYAITDGDGDVSTATVTITLSDDSTPQISVEGDDDVEEAALAARDGEPAGSNEASTGETASGVIAISTGNDTVSSFVVNGVNVTGGGTVTTAAGVLTISVNNGAYSYSYELKDNTLSDPDSESFTLTVIDSDGDTASTTLVIAIIDDAPTASDDANALAAGTYGPVGGNVLSNDVQGADSADVTSYSSASDSGVAGETIQGLYGTLTIAADGTYSYTRDAGTPGGVEDSFDYVITDDDGDTSTATLVISIADSPVTLDLPVAGGETTQVDEAGLAAGSDAASNSEFTSGTFTFTAPDGPAVLTIDGAPLVAGQTYSGSFGTLTITSIGNGTVGYTYELTTNTNGDTTSDSFAIVVTDQDGDSISGDLEIAIVDDVPTARPDTDSVTEDGPLLASGNVITDAEANGDNGGDTQGADGATVTDVDFGATDGTPGTPLQGLYGTLTLNPDGSYSYELDNTNETVQGLDETESLTEVFTYTLTDGDTDESVTTLTITINGADDPVVINDLSLTAPEGLVDEDDLADGSDTTKESLVTNGTFSVDAQDGLETLTIGGTAVFGAGVTYPVVLTGDYGTLRITGVTPVTDADGDTVSLTVTWEYELSQNTLDHPIADSQDSLFDAFDVVATDSDGSSASSVLDIEVVDDVPTANDDGVVQAAENQAFTIDALDNDVFGADGVDTADVASVQVTTQAAQGTVTYDPATGLFTYTPAPGAGSNGNLTDSFTYTITDNDGDTSTATVEVTLKPDSEPQGGQRTASVDDDGLAGGNAASTTGDLDANNGDDPADTSEASFTGTLFFNVGNDTPAAIAFDPALEGASASLGTETVTYSISGNTLTASSARGAVFTVEITDSATGAYTVTLLQNVLHAAGSDENDASVSIDFTVTDSDGDQTTTNLGIVFDDDAPSAYDNANDVSEGGSTAGNVLTDSDGFGLDAAGADGYAAGGGIVSISSVNDTITQTTVDVDGNLVIVTTLGTLTLNATTGAYTYESKVDSINADVADVFTYTIRDGDGDEATATLTIDIDNVAGQVFDNDAIVNEKGLPTGSGELADGNGGNNSDPSEVDANGQITVSGASGTLVYTLLDPATGSYGTLTLDSNTGEYTYTLTSAVDGDTLVPDQGGNNSTNTVTGFETFDYEVRDTLGNLIGTGTISVSIVDDVPTARDETLQSVAEDAVGTIGGDVMANDTEGADGATVTSITVGAQTVAVPQDGTDATVITANGTYTIDMDGNWTFDPNTGLDQSGGDIVADFSYTLTDGDGDISTATQPIRIEDGALPQAPQPGSVTVDDQNLADGSTPAGPDSAFHVLSFTEGSDAFASFVFGDTSGLLGGLTWVRVDDNTITGSDGGRLVITLELSVSGNDATVTATLEDNYLGHPNPLIDDNSLLGSISVIATDIDGDTATGSVLVRVSDDRPTLEAAAPAADSIEVDETDLGVPADADFSGLFTPDYNADGPGSVGGYVLGLTGSTTSLVDTATGEAVEVSMNGTTIEGRTATSDDLVFTIAVASDGTVTLTQLRAVVHADDTDPDDATGGLADDLVTLTATVTDGDGDTVNATANIGGAFSFRDDGPSIDAAVVDNDTVLLTTFDVDTIGGEGVDTSSADFGDAFSIASSSYGADGAGSVDWSYDLLVSGNPSGLTSDGVAVVIAMNGAVVEGRANGLLVFTIEVAEDTGIVTLTQYEEIDHDLPGSSSNYDAQFEILGTGLVTLRGTATIEDGDGDKASETVTLDLGGNIRFADHGPDVTVTGAIPLLTVDESFLATDASAEFGDVFTFDFGADGPGSVGGGESYALGISASGADSGLVDSLTGNSVYLFLESGVVVGREGTSALDAATGDPVFTLTVDAGGTVTLDQIRAVVHPNPLDPNEPTFLASDDLITLTATGTDGDGDTDTATIQIGSDLRFFDDNPSTGTMQPVQLDDDTEAGGNPGGIGDVDPDTNRTSGTLSHNFGNDGGSIAFLTTGAPDGFQYVAGPNGSLLVQQDQGGSWVTVVTVTLDTASGAYTVTQNANILHAAGGDENDLSITLNYRVTDGDLDTANGTLTINVDDDTPTANDVLITGIVDEDALPGGIEGGPSDADNGAGTYTDTASGSAAGLFNAGADGPQTYGFDVAGAQAYLTSLNLTSGGDPLAFLVSANSITATADGSPVFTFFLATNGDWQFDLVGPLDHPQNNFEDTIGIDFGPLVQATDADGDTVTAIGDLIIFVDDDSPVATNAAILSATNAGGTYQASLDTGDGNVDNNYGADGGRVIFTAATIASLESQNLTSGLAQLSYSISADGTVLTAVKAGTTTEVFTITLDPDGSDDNYVLDLSLPLDAVTDIDFNSDGYNFVGGNGSWAGFNLPGTTGSQDLLLTPIENGVNAGSVNTNANEGGVSDGNSVKTGEALRIDYVIDLAGSPSSSADYEDAGGATHTFSGHYLANGGSALFTQITGSSNPTSSVLVTAFDDNASTGTDGNNIVGDGQADDITSIVISYNNASLQITADGSYNVGGRSFTVDFLPSGQVTVVGVASNTRIAAFTDDGYNSLVFANIGGQPYKIGDFGAFSFSDEPVPFSVPISITDNDGDTVTSGVLNITLNPAVTPVVLDLDGGGNSFVSKASGVAYDYNGDSVKAQTAWIAAGSAILAYDMNGDGAVSGASEFVFGTSTMTDLEAIAAKYDSDGSGKLDASDDAYGKFGVWIDADLDGVSDDGEFVSLSDMGIVSIDLVSDGIQSVAADGDVTVFGKSAFTWADGTTGEVSDTAFATGGAVDSSMEALLQMTADLPGTKAPAADFLGDAALASTLGDAISDVVAEAGVDALVAQFDIRTTGEGGGNHSHFAAEGLLDAMVHPGLAQSLASGMTVDNLDEAAAQAGAAA</sequence>
<dbReference type="InterPro" id="IPR040853">
    <property type="entry name" value="RapA2_cadherin-like"/>
</dbReference>
<feature type="compositionally biased region" description="Polar residues" evidence="1">
    <location>
        <begin position="1"/>
        <end position="20"/>
    </location>
</feature>
<feature type="region of interest" description="Disordered" evidence="1">
    <location>
        <begin position="1667"/>
        <end position="1689"/>
    </location>
</feature>
<feature type="region of interest" description="Disordered" evidence="1">
    <location>
        <begin position="1897"/>
        <end position="1922"/>
    </location>
</feature>
<organism evidence="4 5">
    <name type="scientific">Qipengyuania gaetbuli</name>
    <dbReference type="NCBI Taxonomy" id="266952"/>
    <lineage>
        <taxon>Bacteria</taxon>
        <taxon>Pseudomonadati</taxon>
        <taxon>Pseudomonadota</taxon>
        <taxon>Alphaproteobacteria</taxon>
        <taxon>Sphingomonadales</taxon>
        <taxon>Erythrobacteraceae</taxon>
        <taxon>Qipengyuania</taxon>
    </lineage>
</organism>
<dbReference type="Pfam" id="PF19116">
    <property type="entry name" value="DUF5801"/>
    <property type="match status" value="4"/>
</dbReference>
<dbReference type="Gene3D" id="2.60.40.10">
    <property type="entry name" value="Immunoglobulins"/>
    <property type="match status" value="1"/>
</dbReference>
<evidence type="ECO:0000259" key="2">
    <source>
        <dbReference type="Pfam" id="PF17803"/>
    </source>
</evidence>
<dbReference type="Proteomes" id="UP000444185">
    <property type="component" value="Unassembled WGS sequence"/>
</dbReference>
<gene>
    <name evidence="4" type="ORF">GRI42_12675</name>
</gene>
<evidence type="ECO:0000256" key="1">
    <source>
        <dbReference type="SAM" id="MobiDB-lite"/>
    </source>
</evidence>
<evidence type="ECO:0000313" key="5">
    <source>
        <dbReference type="Proteomes" id="UP000444185"/>
    </source>
</evidence>
<proteinExistence type="predicted"/>
<feature type="domain" description="DUF5801" evidence="3">
    <location>
        <begin position="2224"/>
        <end position="2353"/>
    </location>
</feature>
<dbReference type="NCBIfam" id="TIGR01965">
    <property type="entry name" value="VCBS_repeat"/>
    <property type="match status" value="1"/>
</dbReference>
<dbReference type="InterPro" id="IPR010221">
    <property type="entry name" value="VCBS_dom"/>
</dbReference>
<dbReference type="EMBL" id="WTYF01000004">
    <property type="protein sequence ID" value="MXO52160.1"/>
    <property type="molecule type" value="Genomic_DNA"/>
</dbReference>
<feature type="domain" description="DUF5801" evidence="3">
    <location>
        <begin position="2051"/>
        <end position="2185"/>
    </location>
</feature>
<accession>A0A844Y1A2</accession>
<dbReference type="Pfam" id="PF17963">
    <property type="entry name" value="Big_9"/>
    <property type="match status" value="5"/>
</dbReference>
<evidence type="ECO:0000313" key="4">
    <source>
        <dbReference type="EMBL" id="MXO52160.1"/>
    </source>
</evidence>